<evidence type="ECO:0000256" key="6">
    <source>
        <dbReference type="ARBA" id="ARBA00022801"/>
    </source>
</evidence>
<dbReference type="NCBIfam" id="TIGR00043">
    <property type="entry name" value="rRNA maturation RNase YbeY"/>
    <property type="match status" value="1"/>
</dbReference>
<keyword evidence="5 8" id="KW-0255">Endonuclease</keyword>
<dbReference type="InterPro" id="IPR002036">
    <property type="entry name" value="YbeY"/>
</dbReference>
<evidence type="ECO:0000256" key="8">
    <source>
        <dbReference type="HAMAP-Rule" id="MF_00009"/>
    </source>
</evidence>
<dbReference type="SUPFAM" id="SSF55486">
    <property type="entry name" value="Metalloproteases ('zincins'), catalytic domain"/>
    <property type="match status" value="1"/>
</dbReference>
<proteinExistence type="inferred from homology"/>
<dbReference type="EMBL" id="BAABKE010000001">
    <property type="protein sequence ID" value="GAA5094216.1"/>
    <property type="molecule type" value="Genomic_DNA"/>
</dbReference>
<dbReference type="PANTHER" id="PTHR46986">
    <property type="entry name" value="ENDORIBONUCLEASE YBEY, CHLOROPLASTIC"/>
    <property type="match status" value="1"/>
</dbReference>
<comment type="function">
    <text evidence="8">Single strand-specific metallo-endoribonuclease involved in late-stage 70S ribosome quality control and in maturation of the 3' terminus of the 16S rRNA.</text>
</comment>
<keyword evidence="2 8" id="KW-0690">Ribosome biogenesis</keyword>
<keyword evidence="3 8" id="KW-0540">Nuclease</keyword>
<evidence type="ECO:0000256" key="7">
    <source>
        <dbReference type="ARBA" id="ARBA00022833"/>
    </source>
</evidence>
<dbReference type="InterPro" id="IPR023091">
    <property type="entry name" value="MetalPrtase_cat_dom_sf_prd"/>
</dbReference>
<dbReference type="PANTHER" id="PTHR46986:SF1">
    <property type="entry name" value="ENDORIBONUCLEASE YBEY, CHLOROPLASTIC"/>
    <property type="match status" value="1"/>
</dbReference>
<comment type="similarity">
    <text evidence="1 8">Belongs to the endoribonuclease YbeY family.</text>
</comment>
<feature type="binding site" evidence="8">
    <location>
        <position position="121"/>
    </location>
    <ligand>
        <name>Zn(2+)</name>
        <dbReference type="ChEBI" id="CHEBI:29105"/>
        <note>catalytic</note>
    </ligand>
</feature>
<evidence type="ECO:0000256" key="4">
    <source>
        <dbReference type="ARBA" id="ARBA00022723"/>
    </source>
</evidence>
<dbReference type="PROSITE" id="PS01306">
    <property type="entry name" value="UPF0054"/>
    <property type="match status" value="1"/>
</dbReference>
<keyword evidence="10" id="KW-1185">Reference proteome</keyword>
<reference evidence="10" key="1">
    <citation type="journal article" date="2019" name="Int. J. Syst. Evol. Microbiol.">
        <title>The Global Catalogue of Microorganisms (GCM) 10K type strain sequencing project: providing services to taxonomists for standard genome sequencing and annotation.</title>
        <authorList>
            <consortium name="The Broad Institute Genomics Platform"/>
            <consortium name="The Broad Institute Genome Sequencing Center for Infectious Disease"/>
            <person name="Wu L."/>
            <person name="Ma J."/>
        </authorList>
    </citation>
    <scope>NUCLEOTIDE SEQUENCE [LARGE SCALE GENOMIC DNA]</scope>
    <source>
        <strain evidence="10">JCM 18424</strain>
    </source>
</reference>
<evidence type="ECO:0000313" key="9">
    <source>
        <dbReference type="EMBL" id="GAA5094216.1"/>
    </source>
</evidence>
<accession>A0ABP9MGL9</accession>
<keyword evidence="6 8" id="KW-0378">Hydrolase</keyword>
<feature type="binding site" evidence="8">
    <location>
        <position position="117"/>
    </location>
    <ligand>
        <name>Zn(2+)</name>
        <dbReference type="ChEBI" id="CHEBI:29105"/>
        <note>catalytic</note>
    </ligand>
</feature>
<comment type="subcellular location">
    <subcellularLocation>
        <location evidence="8">Cytoplasm</location>
    </subcellularLocation>
</comment>
<dbReference type="Gene3D" id="3.40.390.30">
    <property type="entry name" value="Metalloproteases ('zincins'), catalytic domain"/>
    <property type="match status" value="1"/>
</dbReference>
<dbReference type="InterPro" id="IPR020549">
    <property type="entry name" value="YbeY_CS"/>
</dbReference>
<evidence type="ECO:0000256" key="5">
    <source>
        <dbReference type="ARBA" id="ARBA00022759"/>
    </source>
</evidence>
<dbReference type="Proteomes" id="UP001500631">
    <property type="component" value="Unassembled WGS sequence"/>
</dbReference>
<dbReference type="EC" id="3.1.-.-" evidence="8"/>
<keyword evidence="8" id="KW-0963">Cytoplasm</keyword>
<protein>
    <recommendedName>
        <fullName evidence="8">Endoribonuclease YbeY</fullName>
        <ecNumber evidence="8">3.1.-.-</ecNumber>
    </recommendedName>
</protein>
<evidence type="ECO:0000256" key="1">
    <source>
        <dbReference type="ARBA" id="ARBA00010875"/>
    </source>
</evidence>
<sequence length="156" mass="17921">MTNLILDVQNATKYPTIPTQEQLEFWVNNALSFIDIEENDVELTIRFADSEEIQALNKDYRSKDKPTNVLSFPANYDIPDSSVYFMGDLIICLTVVKDESIEQGKTFENHLAHMVTHGVLHLLGYDHIIEEEAEEMESLEIEILEKLSIANPYEID</sequence>
<evidence type="ECO:0000256" key="2">
    <source>
        <dbReference type="ARBA" id="ARBA00022517"/>
    </source>
</evidence>
<name>A0ABP9MGL9_9GAMM</name>
<evidence type="ECO:0000256" key="3">
    <source>
        <dbReference type="ARBA" id="ARBA00022722"/>
    </source>
</evidence>
<dbReference type="HAMAP" id="MF_00009">
    <property type="entry name" value="Endoribonucl_YbeY"/>
    <property type="match status" value="1"/>
</dbReference>
<comment type="caution">
    <text evidence="9">The sequence shown here is derived from an EMBL/GenBank/DDBJ whole genome shotgun (WGS) entry which is preliminary data.</text>
</comment>
<evidence type="ECO:0000313" key="10">
    <source>
        <dbReference type="Proteomes" id="UP001500631"/>
    </source>
</evidence>
<dbReference type="RefSeq" id="WP_077926748.1">
    <property type="nucleotide sequence ID" value="NZ_BAABKE010000001.1"/>
</dbReference>
<gene>
    <name evidence="8 9" type="primary">ybeY</name>
    <name evidence="9" type="ORF">GCM10023338_02210</name>
</gene>
<keyword evidence="8" id="KW-0698">rRNA processing</keyword>
<feature type="binding site" evidence="8">
    <location>
        <position position="127"/>
    </location>
    <ligand>
        <name>Zn(2+)</name>
        <dbReference type="ChEBI" id="CHEBI:29105"/>
        <note>catalytic</note>
    </ligand>
</feature>
<keyword evidence="4 8" id="KW-0479">Metal-binding</keyword>
<dbReference type="Pfam" id="PF02130">
    <property type="entry name" value="YbeY"/>
    <property type="match status" value="1"/>
</dbReference>
<comment type="cofactor">
    <cofactor evidence="8">
        <name>Zn(2+)</name>
        <dbReference type="ChEBI" id="CHEBI:29105"/>
    </cofactor>
    <text evidence="8">Binds 1 zinc ion.</text>
</comment>
<organism evidence="9 10">
    <name type="scientific">Wohlfahrtiimonas larvae</name>
    <dbReference type="NCBI Taxonomy" id="1157986"/>
    <lineage>
        <taxon>Bacteria</taxon>
        <taxon>Pseudomonadati</taxon>
        <taxon>Pseudomonadota</taxon>
        <taxon>Gammaproteobacteria</taxon>
        <taxon>Cardiobacteriales</taxon>
        <taxon>Ignatzschineriaceae</taxon>
        <taxon>Wohlfahrtiimonas</taxon>
    </lineage>
</organism>
<keyword evidence="7 8" id="KW-0862">Zinc</keyword>